<accession>A0A088B2D2</accession>
<keyword evidence="2" id="KW-0614">Plasmid</keyword>
<proteinExistence type="predicted"/>
<evidence type="ECO:0000313" key="2">
    <source>
        <dbReference type="EMBL" id="AGO88375.1"/>
    </source>
</evidence>
<name>A0A088B2D2_9HYPH</name>
<sequence length="80" mass="8944">MKSKASIRSKAKHKGSGAMPKDTPTKPKPAKLGAEKLTPEEQRRRFEELAREAGCDERSAERFEEAVKTIARHKPKESSP</sequence>
<dbReference type="EMBL" id="JX627580">
    <property type="protein sequence ID" value="AGO88375.1"/>
    <property type="molecule type" value="Genomic_DNA"/>
</dbReference>
<dbReference type="AlphaFoldDB" id="A0A088B2D2"/>
<feature type="compositionally biased region" description="Basic residues" evidence="1">
    <location>
        <begin position="1"/>
        <end position="15"/>
    </location>
</feature>
<protein>
    <submittedName>
        <fullName evidence="2">Protein of unassigned function</fullName>
    </submittedName>
</protein>
<feature type="region of interest" description="Disordered" evidence="1">
    <location>
        <begin position="1"/>
        <end position="61"/>
    </location>
</feature>
<geneLocation type="plasmid" evidence="2">
    <name>pMOC1</name>
</geneLocation>
<evidence type="ECO:0000256" key="1">
    <source>
        <dbReference type="SAM" id="MobiDB-lite"/>
    </source>
</evidence>
<organism evidence="2">
    <name type="scientific">Methylobacterium oryzae CBMB20</name>
    <dbReference type="NCBI Taxonomy" id="693986"/>
    <lineage>
        <taxon>Bacteria</taxon>
        <taxon>Pseudomonadati</taxon>
        <taxon>Pseudomonadota</taxon>
        <taxon>Alphaproteobacteria</taxon>
        <taxon>Hyphomicrobiales</taxon>
        <taxon>Methylobacteriaceae</taxon>
        <taxon>Methylobacterium</taxon>
    </lineage>
</organism>
<feature type="compositionally biased region" description="Basic and acidic residues" evidence="1">
    <location>
        <begin position="33"/>
        <end position="61"/>
    </location>
</feature>
<gene>
    <name evidence="2" type="ORF">MOC_1p0137</name>
</gene>
<reference evidence="2" key="1">
    <citation type="journal article" date="2014" name="PLoS ONE">
        <title>Genome Information of Methylobacterium oryzae, a Plant-Probiotic Methylotroph in the Phyllosphere.</title>
        <authorList>
            <person name="Kwak M.J."/>
            <person name="Jeong H."/>
            <person name="Madhaiyan M."/>
            <person name="Lee Y."/>
            <person name="Sa T.M."/>
            <person name="Oh T.K."/>
            <person name="Kim J.F."/>
        </authorList>
    </citation>
    <scope>NUCLEOTIDE SEQUENCE</scope>
    <source>
        <strain evidence="2">CBMB20</strain>
        <plasmid evidence="2">pMOC1</plasmid>
    </source>
</reference>